<sequence>MDSLVESRWPPGLAVMKTIDDLLRCGICFDYFNIAMMIPQCSHNYCSLCIRKFLSYKTQCPTCCVTVTEPDLKNNRILDELESSVAVCLRVTTHISCFLLFKEPCCQSKHSCSLQTFFKARKQVNGEFLDQRNEWFHVRVVDKRERKKIDPSERSEHFFKDQRDTFYRKDSSAFLRCSCS</sequence>
<dbReference type="GO" id="GO:0061630">
    <property type="term" value="F:ubiquitin protein ligase activity"/>
    <property type="evidence" value="ECO:0007669"/>
    <property type="project" value="UniProtKB-EC"/>
</dbReference>
<keyword evidence="9 17" id="KW-0863">Zinc-finger</keyword>
<evidence type="ECO:0000256" key="14">
    <source>
        <dbReference type="ARBA" id="ARBA00023242"/>
    </source>
</evidence>
<dbReference type="SUPFAM" id="SSF57850">
    <property type="entry name" value="RING/U-box"/>
    <property type="match status" value="1"/>
</dbReference>
<protein>
    <recommendedName>
        <fullName evidence="5">RING-type E3 ubiquitin transferase</fullName>
        <ecNumber evidence="5">2.3.2.27</ecNumber>
    </recommendedName>
    <alternativeName>
        <fullName evidence="15 16">RING-type E3 ubiquitin transferase RAD18</fullName>
    </alternativeName>
</protein>
<dbReference type="PANTHER" id="PTHR14134">
    <property type="entry name" value="E3 UBIQUITIN-PROTEIN LIGASE RAD18"/>
    <property type="match status" value="1"/>
</dbReference>
<proteinExistence type="inferred from homology"/>
<dbReference type="InterPro" id="IPR001841">
    <property type="entry name" value="Znf_RING"/>
</dbReference>
<accession>A0A8P0P1J9</accession>
<comment type="subcellular location">
    <subcellularLocation>
        <location evidence="2">Nucleus</location>
    </subcellularLocation>
</comment>
<evidence type="ECO:0000256" key="5">
    <source>
        <dbReference type="ARBA" id="ARBA00012483"/>
    </source>
</evidence>
<dbReference type="Ensembl" id="ENSCAFT00000067733.2">
    <property type="protein sequence ID" value="ENSCAFP00000051865.2"/>
    <property type="gene ID" value="ENSCAFG00000005548.5"/>
</dbReference>
<dbReference type="Proteomes" id="UP000002254">
    <property type="component" value="Chromosome 20"/>
</dbReference>
<evidence type="ECO:0000256" key="7">
    <source>
        <dbReference type="ARBA" id="ARBA00022723"/>
    </source>
</evidence>
<dbReference type="InterPro" id="IPR039577">
    <property type="entry name" value="Rad18"/>
</dbReference>
<keyword evidence="7" id="KW-0479">Metal-binding</keyword>
<evidence type="ECO:0000313" key="20">
    <source>
        <dbReference type="Proteomes" id="UP000002254"/>
    </source>
</evidence>
<dbReference type="SMART" id="SM00184">
    <property type="entry name" value="RING"/>
    <property type="match status" value="1"/>
</dbReference>
<dbReference type="PROSITE" id="PS50089">
    <property type="entry name" value="ZF_RING_2"/>
    <property type="match status" value="1"/>
</dbReference>
<feature type="domain" description="RING-type" evidence="18">
    <location>
        <begin position="25"/>
        <end position="63"/>
    </location>
</feature>
<evidence type="ECO:0000256" key="6">
    <source>
        <dbReference type="ARBA" id="ARBA00022679"/>
    </source>
</evidence>
<evidence type="ECO:0000256" key="13">
    <source>
        <dbReference type="ARBA" id="ARBA00023204"/>
    </source>
</evidence>
<evidence type="ECO:0000256" key="9">
    <source>
        <dbReference type="ARBA" id="ARBA00022771"/>
    </source>
</evidence>
<keyword evidence="11" id="KW-0862">Zinc</keyword>
<keyword evidence="13" id="KW-0234">DNA repair</keyword>
<dbReference type="Pfam" id="PF13923">
    <property type="entry name" value="zf-C3HC4_2"/>
    <property type="match status" value="1"/>
</dbReference>
<reference evidence="19 20" key="1">
    <citation type="journal article" date="2005" name="Nature">
        <title>Genome sequence, comparative analysis and haplotype structure of the domestic dog.</title>
        <authorList>
            <consortium name="Broad Sequencing Platform"/>
            <person name="Lindblad-Toh K."/>
            <person name="Wade C.M."/>
            <person name="Mikkelsen T.S."/>
            <person name="Karlsson E.K."/>
            <person name="Jaffe D.B."/>
            <person name="Kamal M."/>
            <person name="Clamp M."/>
            <person name="Chang J.L."/>
            <person name="Kulbokas E.J. III"/>
            <person name="Zody M.C."/>
            <person name="Mauceli E."/>
            <person name="Xie X."/>
            <person name="Breen M."/>
            <person name="Wayne R.K."/>
            <person name="Ostrander E.A."/>
            <person name="Ponting C.P."/>
            <person name="Galibert F."/>
            <person name="Smith D.R."/>
            <person name="DeJong P.J."/>
            <person name="Kirkness E."/>
            <person name="Alvarez P."/>
            <person name="Biagi T."/>
            <person name="Brockman W."/>
            <person name="Butler J."/>
            <person name="Chin C.W."/>
            <person name="Cook A."/>
            <person name="Cuff J."/>
            <person name="Daly M.J."/>
            <person name="DeCaprio D."/>
            <person name="Gnerre S."/>
            <person name="Grabherr M."/>
            <person name="Kellis M."/>
            <person name="Kleber M."/>
            <person name="Bardeleben C."/>
            <person name="Goodstadt L."/>
            <person name="Heger A."/>
            <person name="Hitte C."/>
            <person name="Kim L."/>
            <person name="Koepfli K.P."/>
            <person name="Parker H.G."/>
            <person name="Pollinger J.P."/>
            <person name="Searle S.M."/>
            <person name="Sutter N.B."/>
            <person name="Thomas R."/>
            <person name="Webber C."/>
            <person name="Baldwin J."/>
            <person name="Abebe A."/>
            <person name="Abouelleil A."/>
            <person name="Aftuck L."/>
            <person name="Ait-Zahra M."/>
            <person name="Aldredge T."/>
            <person name="Allen N."/>
            <person name="An P."/>
            <person name="Anderson S."/>
            <person name="Antoine C."/>
            <person name="Arachchi H."/>
            <person name="Aslam A."/>
            <person name="Ayotte L."/>
            <person name="Bachantsang P."/>
            <person name="Barry A."/>
            <person name="Bayul T."/>
            <person name="Benamara M."/>
            <person name="Berlin A."/>
            <person name="Bessette D."/>
            <person name="Blitshteyn B."/>
            <person name="Bloom T."/>
            <person name="Blye J."/>
            <person name="Boguslavskiy L."/>
            <person name="Bonnet C."/>
            <person name="Boukhgalter B."/>
            <person name="Brown A."/>
            <person name="Cahill P."/>
            <person name="Calixte N."/>
            <person name="Camarata J."/>
            <person name="Cheshatsang Y."/>
            <person name="Chu J."/>
            <person name="Citroen M."/>
            <person name="Collymore A."/>
            <person name="Cooke P."/>
            <person name="Dawoe T."/>
            <person name="Daza R."/>
            <person name="Decktor K."/>
            <person name="DeGray S."/>
            <person name="Dhargay N."/>
            <person name="Dooley K."/>
            <person name="Dooley K."/>
            <person name="Dorje P."/>
            <person name="Dorjee K."/>
            <person name="Dorris L."/>
            <person name="Duffey N."/>
            <person name="Dupes A."/>
            <person name="Egbiremolen O."/>
            <person name="Elong R."/>
            <person name="Falk J."/>
            <person name="Farina A."/>
            <person name="Faro S."/>
            <person name="Ferguson D."/>
            <person name="Ferreira P."/>
            <person name="Fisher S."/>
            <person name="FitzGerald M."/>
            <person name="Foley K."/>
            <person name="Foley C."/>
            <person name="Franke A."/>
            <person name="Friedrich D."/>
            <person name="Gage D."/>
            <person name="Garber M."/>
            <person name="Gearin G."/>
            <person name="Giannoukos G."/>
            <person name="Goode T."/>
            <person name="Goyette A."/>
            <person name="Graham J."/>
            <person name="Grandbois E."/>
            <person name="Gyaltsen K."/>
            <person name="Hafez N."/>
            <person name="Hagopian D."/>
            <person name="Hagos B."/>
            <person name="Hall J."/>
            <person name="Healy C."/>
            <person name="Hegarty R."/>
            <person name="Honan T."/>
            <person name="Horn A."/>
            <person name="Houde N."/>
            <person name="Hughes L."/>
            <person name="Hunnicutt L."/>
            <person name="Husby M."/>
            <person name="Jester B."/>
            <person name="Jones C."/>
            <person name="Kamat A."/>
            <person name="Kanga B."/>
            <person name="Kells C."/>
            <person name="Khazanovich D."/>
            <person name="Kieu A.C."/>
            <person name="Kisner P."/>
            <person name="Kumar M."/>
            <person name="Lance K."/>
            <person name="Landers T."/>
            <person name="Lara M."/>
            <person name="Lee W."/>
            <person name="Leger J.P."/>
            <person name="Lennon N."/>
            <person name="Leuper L."/>
            <person name="LeVine S."/>
            <person name="Liu J."/>
            <person name="Liu X."/>
            <person name="Lokyitsang Y."/>
            <person name="Lokyitsang T."/>
            <person name="Lui A."/>
            <person name="Macdonald J."/>
            <person name="Major J."/>
            <person name="Marabella R."/>
            <person name="Maru K."/>
            <person name="Matthews C."/>
            <person name="McDonough S."/>
            <person name="Mehta T."/>
            <person name="Meldrim J."/>
            <person name="Melnikov A."/>
            <person name="Meneus L."/>
            <person name="Mihalev A."/>
            <person name="Mihova T."/>
            <person name="Miller K."/>
            <person name="Mittelman R."/>
            <person name="Mlenga V."/>
            <person name="Mulrain L."/>
            <person name="Munson G."/>
            <person name="Navidi A."/>
            <person name="Naylor J."/>
            <person name="Nguyen T."/>
            <person name="Nguyen N."/>
            <person name="Nguyen C."/>
            <person name="Nguyen T."/>
            <person name="Nicol R."/>
            <person name="Norbu N."/>
            <person name="Norbu C."/>
            <person name="Novod N."/>
            <person name="Nyima T."/>
            <person name="Olandt P."/>
            <person name="O'Neill B."/>
            <person name="O'Neill K."/>
            <person name="Osman S."/>
            <person name="Oyono L."/>
            <person name="Patti C."/>
            <person name="Perrin D."/>
            <person name="Phunkhang P."/>
            <person name="Pierre F."/>
            <person name="Priest M."/>
            <person name="Rachupka A."/>
            <person name="Raghuraman S."/>
            <person name="Rameau R."/>
            <person name="Ray V."/>
            <person name="Raymond C."/>
            <person name="Rege F."/>
            <person name="Rise C."/>
            <person name="Rogers J."/>
            <person name="Rogov P."/>
            <person name="Sahalie J."/>
            <person name="Settipalli S."/>
            <person name="Sharpe T."/>
            <person name="Shea T."/>
            <person name="Sheehan M."/>
            <person name="Sherpa N."/>
            <person name="Shi J."/>
            <person name="Shih D."/>
            <person name="Sloan J."/>
            <person name="Smith C."/>
            <person name="Sparrow T."/>
            <person name="Stalker J."/>
            <person name="Stange-Thomann N."/>
            <person name="Stavropoulos S."/>
            <person name="Stone C."/>
            <person name="Stone S."/>
            <person name="Sykes S."/>
            <person name="Tchuinga P."/>
            <person name="Tenzing P."/>
            <person name="Tesfaye S."/>
            <person name="Thoulutsang D."/>
            <person name="Thoulutsang Y."/>
            <person name="Topham K."/>
            <person name="Topping I."/>
            <person name="Tsamla T."/>
            <person name="Vassiliev H."/>
            <person name="Venkataraman V."/>
            <person name="Vo A."/>
            <person name="Wangchuk T."/>
            <person name="Wangdi T."/>
            <person name="Weiand M."/>
            <person name="Wilkinson J."/>
            <person name="Wilson A."/>
            <person name="Yadav S."/>
            <person name="Yang S."/>
            <person name="Yang X."/>
            <person name="Young G."/>
            <person name="Yu Q."/>
            <person name="Zainoun J."/>
            <person name="Zembek L."/>
            <person name="Zimmer A."/>
            <person name="Lander E.S."/>
        </authorList>
    </citation>
    <scope>NUCLEOTIDE SEQUENCE [LARGE SCALE GENOMIC DNA]</scope>
    <source>
        <strain evidence="19">Boxer</strain>
    </source>
</reference>
<dbReference type="GO" id="GO:0006281">
    <property type="term" value="P:DNA repair"/>
    <property type="evidence" value="ECO:0007669"/>
    <property type="project" value="UniProtKB-KW"/>
</dbReference>
<evidence type="ECO:0000313" key="19">
    <source>
        <dbReference type="Ensembl" id="ENSCAFP00000051865.2"/>
    </source>
</evidence>
<name>A0A8P0P1J9_CANLF</name>
<evidence type="ECO:0000256" key="2">
    <source>
        <dbReference type="ARBA" id="ARBA00004123"/>
    </source>
</evidence>
<evidence type="ECO:0000256" key="15">
    <source>
        <dbReference type="ARBA" id="ARBA00031783"/>
    </source>
</evidence>
<reference evidence="19" key="2">
    <citation type="submission" date="2025-08" db="UniProtKB">
        <authorList>
            <consortium name="Ensembl"/>
        </authorList>
    </citation>
    <scope>IDENTIFICATION</scope>
</reference>
<comment type="similarity">
    <text evidence="4">Belongs to the RAD18 family.</text>
</comment>
<organism evidence="19 20">
    <name type="scientific">Canis lupus familiaris</name>
    <name type="common">Dog</name>
    <name type="synonym">Canis familiaris</name>
    <dbReference type="NCBI Taxonomy" id="9615"/>
    <lineage>
        <taxon>Eukaryota</taxon>
        <taxon>Metazoa</taxon>
        <taxon>Chordata</taxon>
        <taxon>Craniata</taxon>
        <taxon>Vertebrata</taxon>
        <taxon>Euteleostomi</taxon>
        <taxon>Mammalia</taxon>
        <taxon>Eutheria</taxon>
        <taxon>Laurasiatheria</taxon>
        <taxon>Carnivora</taxon>
        <taxon>Caniformia</taxon>
        <taxon>Canidae</taxon>
        <taxon>Canis</taxon>
    </lineage>
</organism>
<evidence type="ECO:0000256" key="8">
    <source>
        <dbReference type="ARBA" id="ARBA00022763"/>
    </source>
</evidence>
<dbReference type="FunFam" id="3.30.40.10:FF:000172">
    <property type="entry name" value="E3 ubiquitin-protein ligase RAD18"/>
    <property type="match status" value="1"/>
</dbReference>
<dbReference type="GO" id="GO:0005634">
    <property type="term" value="C:nucleus"/>
    <property type="evidence" value="ECO:0007669"/>
    <property type="project" value="UniProtKB-SubCell"/>
</dbReference>
<dbReference type="PROSITE" id="PS00518">
    <property type="entry name" value="ZF_RING_1"/>
    <property type="match status" value="1"/>
</dbReference>
<dbReference type="InterPro" id="IPR017907">
    <property type="entry name" value="Znf_RING_CS"/>
</dbReference>
<evidence type="ECO:0000256" key="4">
    <source>
        <dbReference type="ARBA" id="ARBA00009506"/>
    </source>
</evidence>
<keyword evidence="8" id="KW-0227">DNA damage</keyword>
<evidence type="ECO:0000256" key="12">
    <source>
        <dbReference type="ARBA" id="ARBA00023125"/>
    </source>
</evidence>
<keyword evidence="14" id="KW-0539">Nucleus</keyword>
<comment type="pathway">
    <text evidence="3">Protein modification; protein ubiquitination.</text>
</comment>
<dbReference type="AlphaFoldDB" id="A0A8P0P1J9"/>
<evidence type="ECO:0000256" key="3">
    <source>
        <dbReference type="ARBA" id="ARBA00004906"/>
    </source>
</evidence>
<keyword evidence="10" id="KW-0833">Ubl conjugation pathway</keyword>
<dbReference type="OrthoDB" id="9049620at2759"/>
<keyword evidence="12" id="KW-0238">DNA-binding</keyword>
<dbReference type="PANTHER" id="PTHR14134:SF2">
    <property type="entry name" value="E3 UBIQUITIN-PROTEIN LIGASE RAD18"/>
    <property type="match status" value="1"/>
</dbReference>
<evidence type="ECO:0000256" key="11">
    <source>
        <dbReference type="ARBA" id="ARBA00022833"/>
    </source>
</evidence>
<dbReference type="CDD" id="cd16529">
    <property type="entry name" value="RING-HC_RAD18"/>
    <property type="match status" value="1"/>
</dbReference>
<evidence type="ECO:0000256" key="16">
    <source>
        <dbReference type="ARBA" id="ARBA00082369"/>
    </source>
</evidence>
<dbReference type="GO" id="GO:0006301">
    <property type="term" value="P:DNA damage tolerance"/>
    <property type="evidence" value="ECO:0007669"/>
    <property type="project" value="InterPro"/>
</dbReference>
<keyword evidence="6" id="KW-0808">Transferase</keyword>
<dbReference type="InterPro" id="IPR013083">
    <property type="entry name" value="Znf_RING/FYVE/PHD"/>
</dbReference>
<gene>
    <name evidence="19" type="primary">RAD18</name>
</gene>
<evidence type="ECO:0000256" key="1">
    <source>
        <dbReference type="ARBA" id="ARBA00000900"/>
    </source>
</evidence>
<evidence type="ECO:0000259" key="18">
    <source>
        <dbReference type="PROSITE" id="PS50089"/>
    </source>
</evidence>
<dbReference type="GO" id="GO:0006513">
    <property type="term" value="P:protein monoubiquitination"/>
    <property type="evidence" value="ECO:0007669"/>
    <property type="project" value="InterPro"/>
</dbReference>
<comment type="catalytic activity">
    <reaction evidence="1">
        <text>S-ubiquitinyl-[E2 ubiquitin-conjugating enzyme]-L-cysteine + [acceptor protein]-L-lysine = [E2 ubiquitin-conjugating enzyme]-L-cysteine + N(6)-ubiquitinyl-[acceptor protein]-L-lysine.</text>
        <dbReference type="EC" id="2.3.2.27"/>
    </reaction>
</comment>
<dbReference type="GO" id="GO:0008270">
    <property type="term" value="F:zinc ion binding"/>
    <property type="evidence" value="ECO:0007669"/>
    <property type="project" value="UniProtKB-KW"/>
</dbReference>
<dbReference type="GO" id="GO:0003697">
    <property type="term" value="F:single-stranded DNA binding"/>
    <property type="evidence" value="ECO:0007669"/>
    <property type="project" value="InterPro"/>
</dbReference>
<evidence type="ECO:0000256" key="10">
    <source>
        <dbReference type="ARBA" id="ARBA00022786"/>
    </source>
</evidence>
<dbReference type="EC" id="2.3.2.27" evidence="5"/>
<evidence type="ECO:0000256" key="17">
    <source>
        <dbReference type="PROSITE-ProRule" id="PRU00175"/>
    </source>
</evidence>
<dbReference type="Gene3D" id="3.30.40.10">
    <property type="entry name" value="Zinc/RING finger domain, C3HC4 (zinc finger)"/>
    <property type="match status" value="1"/>
</dbReference>